<evidence type="ECO:0000256" key="2">
    <source>
        <dbReference type="ARBA" id="ARBA00021549"/>
    </source>
</evidence>
<dbReference type="Pfam" id="PF12019">
    <property type="entry name" value="GspH"/>
    <property type="match status" value="1"/>
</dbReference>
<keyword evidence="6" id="KW-0812">Transmembrane</keyword>
<feature type="domain" description="General secretion pathway GspH" evidence="11">
    <location>
        <begin position="60"/>
        <end position="153"/>
    </location>
</feature>
<dbReference type="InterPro" id="IPR022346">
    <property type="entry name" value="T2SS_GspH"/>
</dbReference>
<dbReference type="NCBIfam" id="TIGR02532">
    <property type="entry name" value="IV_pilin_GFxxxE"/>
    <property type="match status" value="1"/>
</dbReference>
<evidence type="ECO:0000256" key="6">
    <source>
        <dbReference type="ARBA" id="ARBA00022692"/>
    </source>
</evidence>
<dbReference type="GO" id="GO:0005886">
    <property type="term" value="C:plasma membrane"/>
    <property type="evidence" value="ECO:0007669"/>
    <property type="project" value="UniProtKB-SubCell"/>
</dbReference>
<dbReference type="InterPro" id="IPR012902">
    <property type="entry name" value="N_methyl_site"/>
</dbReference>
<dbReference type="EMBL" id="PIPO01000006">
    <property type="protein sequence ID" value="RUO30246.1"/>
    <property type="molecule type" value="Genomic_DNA"/>
</dbReference>
<dbReference type="GO" id="GO:0015627">
    <property type="term" value="C:type II protein secretion system complex"/>
    <property type="evidence" value="ECO:0007669"/>
    <property type="project" value="InterPro"/>
</dbReference>
<keyword evidence="3" id="KW-1003">Cell membrane</keyword>
<keyword evidence="8" id="KW-0472">Membrane</keyword>
<evidence type="ECO:0000256" key="10">
    <source>
        <dbReference type="ARBA" id="ARBA00030775"/>
    </source>
</evidence>
<evidence type="ECO:0000256" key="5">
    <source>
        <dbReference type="ARBA" id="ARBA00022519"/>
    </source>
</evidence>
<evidence type="ECO:0000259" key="11">
    <source>
        <dbReference type="Pfam" id="PF12019"/>
    </source>
</evidence>
<dbReference type="InterPro" id="IPR045584">
    <property type="entry name" value="Pilin-like"/>
</dbReference>
<evidence type="ECO:0000256" key="9">
    <source>
        <dbReference type="ARBA" id="ARBA00025772"/>
    </source>
</evidence>
<dbReference type="Gene3D" id="3.55.40.10">
    <property type="entry name" value="minor pseudopilin epsh domain"/>
    <property type="match status" value="1"/>
</dbReference>
<dbReference type="Proteomes" id="UP000287823">
    <property type="component" value="Unassembled WGS sequence"/>
</dbReference>
<dbReference type="AlphaFoldDB" id="A0A432WCW5"/>
<accession>A0A432WCW5</accession>
<keyword evidence="5" id="KW-0997">Cell inner membrane</keyword>
<evidence type="ECO:0000256" key="4">
    <source>
        <dbReference type="ARBA" id="ARBA00022481"/>
    </source>
</evidence>
<evidence type="ECO:0000256" key="1">
    <source>
        <dbReference type="ARBA" id="ARBA00004377"/>
    </source>
</evidence>
<evidence type="ECO:0000256" key="8">
    <source>
        <dbReference type="ARBA" id="ARBA00023136"/>
    </source>
</evidence>
<comment type="similarity">
    <text evidence="9">Belongs to the GSP H family.</text>
</comment>
<keyword evidence="13" id="KW-1185">Reference proteome</keyword>
<reference evidence="12 13" key="1">
    <citation type="journal article" date="2011" name="Front. Microbiol.">
        <title>Genomic signatures of strain selection and enhancement in Bacillus atrophaeus var. globigii, a historical biowarfare simulant.</title>
        <authorList>
            <person name="Gibbons H.S."/>
            <person name="Broomall S.M."/>
            <person name="McNew L.A."/>
            <person name="Daligault H."/>
            <person name="Chapman C."/>
            <person name="Bruce D."/>
            <person name="Karavis M."/>
            <person name="Krepps M."/>
            <person name="McGregor P.A."/>
            <person name="Hong C."/>
            <person name="Park K.H."/>
            <person name="Akmal A."/>
            <person name="Feldman A."/>
            <person name="Lin J.S."/>
            <person name="Chang W.E."/>
            <person name="Higgs B.W."/>
            <person name="Demirev P."/>
            <person name="Lindquist J."/>
            <person name="Liem A."/>
            <person name="Fochler E."/>
            <person name="Read T.D."/>
            <person name="Tapia R."/>
            <person name="Johnson S."/>
            <person name="Bishop-Lilly K.A."/>
            <person name="Detter C."/>
            <person name="Han C."/>
            <person name="Sozhamannan S."/>
            <person name="Rosenzweig C.N."/>
            <person name="Skowronski E.W."/>
        </authorList>
    </citation>
    <scope>NUCLEOTIDE SEQUENCE [LARGE SCALE GENOMIC DNA]</scope>
    <source>
        <strain evidence="12 13">Y4G10-17</strain>
    </source>
</reference>
<keyword evidence="4" id="KW-0488">Methylation</keyword>
<protein>
    <recommendedName>
        <fullName evidence="2">Type II secretion system protein H</fullName>
    </recommendedName>
    <alternativeName>
        <fullName evidence="10">General secretion pathway protein H</fullName>
    </alternativeName>
</protein>
<dbReference type="Pfam" id="PF07963">
    <property type="entry name" value="N_methyl"/>
    <property type="match status" value="1"/>
</dbReference>
<comment type="caution">
    <text evidence="12">The sequence shown here is derived from an EMBL/GenBank/DDBJ whole genome shotgun (WGS) entry which is preliminary data.</text>
</comment>
<dbReference type="PROSITE" id="PS00409">
    <property type="entry name" value="PROKAR_NTER_METHYL"/>
    <property type="match status" value="1"/>
</dbReference>
<evidence type="ECO:0000256" key="3">
    <source>
        <dbReference type="ARBA" id="ARBA00022475"/>
    </source>
</evidence>
<dbReference type="SUPFAM" id="SSF54523">
    <property type="entry name" value="Pili subunits"/>
    <property type="match status" value="1"/>
</dbReference>
<comment type="subcellular location">
    <subcellularLocation>
        <location evidence="1">Cell inner membrane</location>
        <topology evidence="1">Single-pass membrane protein</topology>
    </subcellularLocation>
</comment>
<evidence type="ECO:0000313" key="13">
    <source>
        <dbReference type="Proteomes" id="UP000287823"/>
    </source>
</evidence>
<evidence type="ECO:0000256" key="7">
    <source>
        <dbReference type="ARBA" id="ARBA00022989"/>
    </source>
</evidence>
<organism evidence="12 13">
    <name type="scientific">Aliidiomarina soli</name>
    <dbReference type="NCBI Taxonomy" id="1928574"/>
    <lineage>
        <taxon>Bacteria</taxon>
        <taxon>Pseudomonadati</taxon>
        <taxon>Pseudomonadota</taxon>
        <taxon>Gammaproteobacteria</taxon>
        <taxon>Alteromonadales</taxon>
        <taxon>Idiomarinaceae</taxon>
        <taxon>Aliidiomarina</taxon>
    </lineage>
</organism>
<evidence type="ECO:0000313" key="12">
    <source>
        <dbReference type="EMBL" id="RUO30246.1"/>
    </source>
</evidence>
<gene>
    <name evidence="12" type="ORF">CWE14_12775</name>
</gene>
<sequence>MARGGMTMDMRSKQRGFSLLELMLVVSLISLLGAVTVPQIQQSFNILMLRRLHGILLMQISETREQAIAQQRTSHIHFENDQWCAWFEGDNKSDCALAKGTLRQGFNFRASKHNPRIFSFSAGRGFSSVNGGTLRLRAGRQDQEISIVVSALGRIRGCSSPAMSGIPACV</sequence>
<name>A0A432WCW5_9GAMM</name>
<proteinExistence type="inferred from homology"/>
<dbReference type="GO" id="GO:0015628">
    <property type="term" value="P:protein secretion by the type II secretion system"/>
    <property type="evidence" value="ECO:0007669"/>
    <property type="project" value="InterPro"/>
</dbReference>
<keyword evidence="7" id="KW-1133">Transmembrane helix</keyword>